<evidence type="ECO:0000259" key="6">
    <source>
        <dbReference type="PROSITE" id="PS50089"/>
    </source>
</evidence>
<comment type="caution">
    <text evidence="7">The sequence shown here is derived from an EMBL/GenBank/DDBJ whole genome shotgun (WGS) entry which is preliminary data.</text>
</comment>
<dbReference type="GO" id="GO:0061630">
    <property type="term" value="F:ubiquitin protein ligase activity"/>
    <property type="evidence" value="ECO:0007669"/>
    <property type="project" value="InterPro"/>
</dbReference>
<dbReference type="OrthoDB" id="206574at2759"/>
<name>A0A9W7G4N1_9STRA</name>
<dbReference type="GO" id="GO:0006513">
    <property type="term" value="P:protein monoubiquitination"/>
    <property type="evidence" value="ECO:0007669"/>
    <property type="project" value="InterPro"/>
</dbReference>
<feature type="region of interest" description="Disordered" evidence="5">
    <location>
        <begin position="126"/>
        <end position="146"/>
    </location>
</feature>
<protein>
    <recommendedName>
        <fullName evidence="6">RING-type domain-containing protein</fullName>
    </recommendedName>
</protein>
<evidence type="ECO:0000256" key="1">
    <source>
        <dbReference type="ARBA" id="ARBA00022723"/>
    </source>
</evidence>
<dbReference type="PROSITE" id="PS00518">
    <property type="entry name" value="ZF_RING_1"/>
    <property type="match status" value="1"/>
</dbReference>
<proteinExistence type="predicted"/>
<dbReference type="EMBL" id="BRYA01000023">
    <property type="protein sequence ID" value="GMI32867.1"/>
    <property type="molecule type" value="Genomic_DNA"/>
</dbReference>
<feature type="domain" description="RING-type" evidence="6">
    <location>
        <begin position="43"/>
        <end position="91"/>
    </location>
</feature>
<keyword evidence="2 4" id="KW-0863">Zinc-finger</keyword>
<accession>A0A9W7G4N1</accession>
<dbReference type="PANTHER" id="PTHR14134">
    <property type="entry name" value="E3 UBIQUITIN-PROTEIN LIGASE RAD18"/>
    <property type="match status" value="1"/>
</dbReference>
<evidence type="ECO:0000256" key="4">
    <source>
        <dbReference type="PROSITE-ProRule" id="PRU00175"/>
    </source>
</evidence>
<reference evidence="8" key="1">
    <citation type="journal article" date="2023" name="Commun. Biol.">
        <title>Genome analysis of Parmales, the sister group of diatoms, reveals the evolutionary specialization of diatoms from phago-mixotrophs to photoautotrophs.</title>
        <authorList>
            <person name="Ban H."/>
            <person name="Sato S."/>
            <person name="Yoshikawa S."/>
            <person name="Yamada K."/>
            <person name="Nakamura Y."/>
            <person name="Ichinomiya M."/>
            <person name="Sato N."/>
            <person name="Blanc-Mathieu R."/>
            <person name="Endo H."/>
            <person name="Kuwata A."/>
            <person name="Ogata H."/>
        </authorList>
    </citation>
    <scope>NUCLEOTIDE SEQUENCE [LARGE SCALE GENOMIC DNA]</scope>
</reference>
<dbReference type="InterPro" id="IPR013083">
    <property type="entry name" value="Znf_RING/FYVE/PHD"/>
</dbReference>
<dbReference type="GO" id="GO:0097505">
    <property type="term" value="C:Rad6-Rad18 complex"/>
    <property type="evidence" value="ECO:0007669"/>
    <property type="project" value="TreeGrafter"/>
</dbReference>
<dbReference type="InterPro" id="IPR017907">
    <property type="entry name" value="Znf_RING_CS"/>
</dbReference>
<gene>
    <name evidence="7" type="ORF">TrCOL_g9910</name>
</gene>
<dbReference type="SUPFAM" id="SSF57850">
    <property type="entry name" value="RING/U-box"/>
    <property type="match status" value="1"/>
</dbReference>
<dbReference type="SMART" id="SM00184">
    <property type="entry name" value="RING"/>
    <property type="match status" value="1"/>
</dbReference>
<keyword evidence="3" id="KW-0862">Zinc</keyword>
<dbReference type="InterPro" id="IPR001841">
    <property type="entry name" value="Znf_RING"/>
</dbReference>
<organism evidence="7 8">
    <name type="scientific">Triparma columacea</name>
    <dbReference type="NCBI Taxonomy" id="722753"/>
    <lineage>
        <taxon>Eukaryota</taxon>
        <taxon>Sar</taxon>
        <taxon>Stramenopiles</taxon>
        <taxon>Ochrophyta</taxon>
        <taxon>Bolidophyceae</taxon>
        <taxon>Parmales</taxon>
        <taxon>Triparmaceae</taxon>
        <taxon>Triparma</taxon>
    </lineage>
</organism>
<dbReference type="GO" id="GO:0006301">
    <property type="term" value="P:DNA damage tolerance"/>
    <property type="evidence" value="ECO:0007669"/>
    <property type="project" value="InterPro"/>
</dbReference>
<feature type="compositionally biased region" description="Polar residues" evidence="5">
    <location>
        <begin position="263"/>
        <end position="281"/>
    </location>
</feature>
<feature type="compositionally biased region" description="Low complexity" evidence="5">
    <location>
        <begin position="330"/>
        <end position="341"/>
    </location>
</feature>
<keyword evidence="8" id="KW-1185">Reference proteome</keyword>
<dbReference type="Proteomes" id="UP001165065">
    <property type="component" value="Unassembled WGS sequence"/>
</dbReference>
<dbReference type="AlphaFoldDB" id="A0A9W7G4N1"/>
<feature type="compositionally biased region" description="Polar residues" evidence="5">
    <location>
        <begin position="132"/>
        <end position="146"/>
    </location>
</feature>
<dbReference type="PROSITE" id="PS50089">
    <property type="entry name" value="ZF_RING_2"/>
    <property type="match status" value="1"/>
</dbReference>
<keyword evidence="1" id="KW-0479">Metal-binding</keyword>
<dbReference type="PANTHER" id="PTHR14134:SF2">
    <property type="entry name" value="E3 UBIQUITIN-PROTEIN LIGASE RAD18"/>
    <property type="match status" value="1"/>
</dbReference>
<feature type="compositionally biased region" description="Polar residues" evidence="5">
    <location>
        <begin position="291"/>
        <end position="304"/>
    </location>
</feature>
<dbReference type="Gene3D" id="3.30.40.10">
    <property type="entry name" value="Zinc/RING finger domain, C3HC4 (zinc finger)"/>
    <property type="match status" value="1"/>
</dbReference>
<dbReference type="GO" id="GO:0008270">
    <property type="term" value="F:zinc ion binding"/>
    <property type="evidence" value="ECO:0007669"/>
    <property type="project" value="UniProtKB-KW"/>
</dbReference>
<evidence type="ECO:0000313" key="7">
    <source>
        <dbReference type="EMBL" id="GMI32867.1"/>
    </source>
</evidence>
<sequence length="424" mass="47113">MPMEGIGMRDEYDSEDEYTFTSGPLSTDPLGSSLQDFESCLRCPICHSFLSIPLTTPCSHTFCSTCIRSSIRSSVAALKGKSSRATCPVCREDVDERKLQPAKNMANIVCKFKSIRKQLVDRLGRGEKSSEENLLTSHSLPTTGSPRSLKARMMLYMDVYNRERDRYNTDSTNPDFQGCTTRDIVREVNRIESERARCKRNDEIGGSKADCEALRKMQDNMKSGEGAKKTGIGAFDEKMKKGFDDLIKMGRKKNKEGGMATKPATTDTNQTNQSPTSQAPPSGSKGKIITPLTNADNTDETPSNSSPPQPTVKTNPQTPGKEESVEVETESLSTESLSTESLPPPQTEQVKKSTKRPPAPTRAKSDSDSITGPWDCPRCTYHNKTRTNPQAKCEMCNFERKNIVRKRRRRGLRGAEDDREVVVL</sequence>
<evidence type="ECO:0000256" key="5">
    <source>
        <dbReference type="SAM" id="MobiDB-lite"/>
    </source>
</evidence>
<dbReference type="GO" id="GO:0005634">
    <property type="term" value="C:nucleus"/>
    <property type="evidence" value="ECO:0007669"/>
    <property type="project" value="TreeGrafter"/>
</dbReference>
<dbReference type="GO" id="GO:0003697">
    <property type="term" value="F:single-stranded DNA binding"/>
    <property type="evidence" value="ECO:0007669"/>
    <property type="project" value="InterPro"/>
</dbReference>
<dbReference type="InterPro" id="IPR018957">
    <property type="entry name" value="Znf_C3HC4_RING-type"/>
</dbReference>
<evidence type="ECO:0000256" key="2">
    <source>
        <dbReference type="ARBA" id="ARBA00022771"/>
    </source>
</evidence>
<feature type="region of interest" description="Disordered" evidence="5">
    <location>
        <begin position="252"/>
        <end position="374"/>
    </location>
</feature>
<evidence type="ECO:0000313" key="8">
    <source>
        <dbReference type="Proteomes" id="UP001165065"/>
    </source>
</evidence>
<dbReference type="InterPro" id="IPR039577">
    <property type="entry name" value="Rad18"/>
</dbReference>
<evidence type="ECO:0000256" key="3">
    <source>
        <dbReference type="ARBA" id="ARBA00022833"/>
    </source>
</evidence>
<dbReference type="Pfam" id="PF00097">
    <property type="entry name" value="zf-C3HC4"/>
    <property type="match status" value="1"/>
</dbReference>